<name>A0A834UGL6_VESPE</name>
<dbReference type="GO" id="GO:0005524">
    <property type="term" value="F:ATP binding"/>
    <property type="evidence" value="ECO:0007669"/>
    <property type="project" value="InterPro"/>
</dbReference>
<dbReference type="PANTHER" id="PTHR11950">
    <property type="entry name" value="RUNT RELATED"/>
    <property type="match status" value="1"/>
</dbReference>
<keyword evidence="8" id="KW-1185">Reference proteome</keyword>
<dbReference type="InterPro" id="IPR008967">
    <property type="entry name" value="p53-like_TF_DNA-bd_sf"/>
</dbReference>
<evidence type="ECO:0000256" key="2">
    <source>
        <dbReference type="ARBA" id="ARBA00023015"/>
    </source>
</evidence>
<reference evidence="7" key="1">
    <citation type="journal article" date="2020" name="G3 (Bethesda)">
        <title>High-Quality Assemblies for Three Invasive Social Wasps from the &lt;i&gt;Vespula&lt;/i&gt; Genus.</title>
        <authorList>
            <person name="Harrop T.W.R."/>
            <person name="Guhlin J."/>
            <person name="McLaughlin G.M."/>
            <person name="Permina E."/>
            <person name="Stockwell P."/>
            <person name="Gilligan J."/>
            <person name="Le Lec M.F."/>
            <person name="Gruber M.A.M."/>
            <person name="Quinn O."/>
            <person name="Lovegrove M."/>
            <person name="Duncan E.J."/>
            <person name="Remnant E.J."/>
            <person name="Van Eeckhoven J."/>
            <person name="Graham B."/>
            <person name="Knapp R.A."/>
            <person name="Langford K.W."/>
            <person name="Kronenberg Z."/>
            <person name="Press M.O."/>
            <person name="Eacker S.M."/>
            <person name="Wilson-Rankin E.E."/>
            <person name="Purcell J."/>
            <person name="Lester P.J."/>
            <person name="Dearden P.K."/>
        </authorList>
    </citation>
    <scope>NUCLEOTIDE SEQUENCE</scope>
    <source>
        <strain evidence="7">Volc-1</strain>
    </source>
</reference>
<dbReference type="InterPro" id="IPR000040">
    <property type="entry name" value="AML1_Runt"/>
</dbReference>
<dbReference type="InterPro" id="IPR013524">
    <property type="entry name" value="Runt_dom"/>
</dbReference>
<accession>A0A834UGL6</accession>
<evidence type="ECO:0000256" key="3">
    <source>
        <dbReference type="ARBA" id="ARBA00023163"/>
    </source>
</evidence>
<evidence type="ECO:0000259" key="6">
    <source>
        <dbReference type="PROSITE" id="PS51062"/>
    </source>
</evidence>
<organism evidence="7 8">
    <name type="scientific">Vespula pensylvanica</name>
    <name type="common">Western yellow jacket</name>
    <name type="synonym">Wasp</name>
    <dbReference type="NCBI Taxonomy" id="30213"/>
    <lineage>
        <taxon>Eukaryota</taxon>
        <taxon>Metazoa</taxon>
        <taxon>Ecdysozoa</taxon>
        <taxon>Arthropoda</taxon>
        <taxon>Hexapoda</taxon>
        <taxon>Insecta</taxon>
        <taxon>Pterygota</taxon>
        <taxon>Neoptera</taxon>
        <taxon>Endopterygota</taxon>
        <taxon>Hymenoptera</taxon>
        <taxon>Apocrita</taxon>
        <taxon>Aculeata</taxon>
        <taxon>Vespoidea</taxon>
        <taxon>Vespidae</taxon>
        <taxon>Vespinae</taxon>
        <taxon>Vespula</taxon>
    </lineage>
</organism>
<dbReference type="Proteomes" id="UP000600918">
    <property type="component" value="Unassembled WGS sequence"/>
</dbReference>
<protein>
    <recommendedName>
        <fullName evidence="6">Runt domain-containing protein</fullName>
    </recommendedName>
</protein>
<keyword evidence="3" id="KW-0804">Transcription</keyword>
<evidence type="ECO:0000256" key="5">
    <source>
        <dbReference type="SAM" id="MobiDB-lite"/>
    </source>
</evidence>
<evidence type="ECO:0000313" key="8">
    <source>
        <dbReference type="Proteomes" id="UP000600918"/>
    </source>
</evidence>
<dbReference type="GO" id="GO:0000978">
    <property type="term" value="F:RNA polymerase II cis-regulatory region sequence-specific DNA binding"/>
    <property type="evidence" value="ECO:0007669"/>
    <property type="project" value="TreeGrafter"/>
</dbReference>
<gene>
    <name evidence="7" type="ORF">H0235_000679</name>
</gene>
<dbReference type="Gene3D" id="2.60.40.720">
    <property type="match status" value="2"/>
</dbReference>
<dbReference type="EMBL" id="JACSDY010000001">
    <property type="protein sequence ID" value="KAF7438288.1"/>
    <property type="molecule type" value="Genomic_DNA"/>
</dbReference>
<dbReference type="AlphaFoldDB" id="A0A834UGL6"/>
<dbReference type="PANTHER" id="PTHR11950:SF49">
    <property type="entry name" value="PROTEIN LOZENGE"/>
    <property type="match status" value="1"/>
</dbReference>
<feature type="region of interest" description="Disordered" evidence="5">
    <location>
        <begin position="1"/>
        <end position="20"/>
    </location>
</feature>
<dbReference type="GO" id="GO:0005634">
    <property type="term" value="C:nucleus"/>
    <property type="evidence" value="ECO:0007669"/>
    <property type="project" value="UniProtKB-SubCell"/>
</dbReference>
<evidence type="ECO:0000256" key="4">
    <source>
        <dbReference type="ARBA" id="ARBA00023242"/>
    </source>
</evidence>
<comment type="subcellular location">
    <subcellularLocation>
        <location evidence="1">Nucleus</location>
    </subcellularLocation>
</comment>
<feature type="domain" description="Runt" evidence="6">
    <location>
        <begin position="295"/>
        <end position="334"/>
    </location>
</feature>
<dbReference type="PRINTS" id="PR00967">
    <property type="entry name" value="ONCOGENEAML1"/>
</dbReference>
<keyword evidence="4" id="KW-0539">Nucleus</keyword>
<keyword evidence="2" id="KW-0805">Transcription regulation</keyword>
<evidence type="ECO:0000313" key="7">
    <source>
        <dbReference type="EMBL" id="KAF7438288.1"/>
    </source>
</evidence>
<comment type="caution">
    <text evidence="7">The sequence shown here is derived from an EMBL/GenBank/DDBJ whole genome shotgun (WGS) entry which is preliminary data.</text>
</comment>
<evidence type="ECO:0000256" key="1">
    <source>
        <dbReference type="ARBA" id="ARBA00004123"/>
    </source>
</evidence>
<sequence length="338" mass="35803">MRSIGEDEGASGGQRGGTCPLQVKVTTSRAEGTCLVGDEERLLADGMHLPVGSVGCGENYGTVGSQEGAGPCGPSLAPLQGVNTRYHQGEDGENGGGAGEMSEGAAVGELWWTERLVGEAQAEHPGELVRTGSPYFLCSQLPTHWRSNKTLPVAFKVVALGEVGDGTLVTVRAGNDENCCAELRNSTALMKNQVAKFNDLRFVGRSGRGKLIEGFGKDRETKRREPIVAGSKRSAETKASVAVPVGGGGGVRRVFDAGYHVDRHSEVDLGAPRGDNYKSLTFTPTQTNTCPRRVRSSLRKSFSITITVSTSPPQVATYTRAIKVTVDGPREPRSKTSK</sequence>
<proteinExistence type="predicted"/>
<feature type="domain" description="Runt" evidence="6">
    <location>
        <begin position="116"/>
        <end position="210"/>
    </location>
</feature>
<dbReference type="PROSITE" id="PS51062">
    <property type="entry name" value="RUNT"/>
    <property type="match status" value="2"/>
</dbReference>
<dbReference type="Pfam" id="PF00853">
    <property type="entry name" value="Runt"/>
    <property type="match status" value="2"/>
</dbReference>
<dbReference type="InterPro" id="IPR012346">
    <property type="entry name" value="p53/RUNT-type_TF_DNA-bd_sf"/>
</dbReference>
<dbReference type="GO" id="GO:0000981">
    <property type="term" value="F:DNA-binding transcription factor activity, RNA polymerase II-specific"/>
    <property type="evidence" value="ECO:0007669"/>
    <property type="project" value="TreeGrafter"/>
</dbReference>
<dbReference type="SUPFAM" id="SSF49417">
    <property type="entry name" value="p53-like transcription factors"/>
    <property type="match status" value="2"/>
</dbReference>